<organism evidence="2 3">
    <name type="scientific">Fusarium oxysporum</name>
    <name type="common">Fusarium vascular wilt</name>
    <dbReference type="NCBI Taxonomy" id="5507"/>
    <lineage>
        <taxon>Eukaryota</taxon>
        <taxon>Fungi</taxon>
        <taxon>Dikarya</taxon>
        <taxon>Ascomycota</taxon>
        <taxon>Pezizomycotina</taxon>
        <taxon>Sordariomycetes</taxon>
        <taxon>Hypocreomycetidae</taxon>
        <taxon>Hypocreales</taxon>
        <taxon>Nectriaceae</taxon>
        <taxon>Fusarium</taxon>
        <taxon>Fusarium oxysporum species complex</taxon>
    </lineage>
</organism>
<sequence length="256" mass="29704">MDTAKDLYSTQFFPRHNIQRAVLDVNKLRHTKLNDYTFPDLVFIATFGARSNISKYTPVLIQTARRNPKFSFFENWLKYCKALQGHDRYLAVYEGVIYFTAEAFPQDEAQSWQQQHQNYLSRLQRIPQATLESFSHQVETPEVALDPPQHLPPGDFPIPSEDRPAKRQRVEASECEDRLAQSQEVEAPGVQLRRFEPPNDQFYPVQLAARANGQFHPMHLAARANLTMILSDLLQRGMQETEVWKSEREEPSTQTI</sequence>
<evidence type="ECO:0000313" key="2">
    <source>
        <dbReference type="EMBL" id="KAF5227987.1"/>
    </source>
</evidence>
<reference evidence="2" key="1">
    <citation type="submission" date="2020-02" db="EMBL/GenBank/DDBJ databases">
        <title>Identification and distribution of gene clusters putatively required for synthesis of sphingolipid metabolism inhibitors in phylogenetically diverse species of the filamentous fungus Fusarium.</title>
        <authorList>
            <person name="Kim H.-S."/>
            <person name="Busman M."/>
            <person name="Brown D.W."/>
            <person name="Divon H."/>
            <person name="Uhlig S."/>
            <person name="Proctor R.H."/>
        </authorList>
    </citation>
    <scope>NUCLEOTIDE SEQUENCE [LARGE SCALE GENOMIC DNA]</scope>
    <source>
        <strain evidence="2">NRRL 39464</strain>
    </source>
</reference>
<dbReference type="AlphaFoldDB" id="A0A8H4YH12"/>
<comment type="caution">
    <text evidence="2">The sequence shown here is derived from an EMBL/GenBank/DDBJ whole genome shotgun (WGS) entry which is preliminary data.</text>
</comment>
<proteinExistence type="predicted"/>
<evidence type="ECO:0000313" key="3">
    <source>
        <dbReference type="Proteomes" id="UP000558688"/>
    </source>
</evidence>
<protein>
    <submittedName>
        <fullName evidence="2">Uncharacterized protein</fullName>
    </submittedName>
</protein>
<accession>A0A8H4YH12</accession>
<dbReference type="EMBL" id="JAAFOW010004876">
    <property type="protein sequence ID" value="KAF5227987.1"/>
    <property type="molecule type" value="Genomic_DNA"/>
</dbReference>
<dbReference type="Proteomes" id="UP000558688">
    <property type="component" value="Unassembled WGS sequence"/>
</dbReference>
<feature type="region of interest" description="Disordered" evidence="1">
    <location>
        <begin position="137"/>
        <end position="168"/>
    </location>
</feature>
<evidence type="ECO:0000256" key="1">
    <source>
        <dbReference type="SAM" id="MobiDB-lite"/>
    </source>
</evidence>
<name>A0A8H4YH12_FUSOX</name>
<feature type="non-terminal residue" evidence="2">
    <location>
        <position position="1"/>
    </location>
</feature>
<gene>
    <name evidence="2" type="ORF">FOXYS1_16028</name>
</gene>